<dbReference type="GO" id="GO:0003700">
    <property type="term" value="F:DNA-binding transcription factor activity"/>
    <property type="evidence" value="ECO:0007669"/>
    <property type="project" value="TreeGrafter"/>
</dbReference>
<dbReference type="PROSITE" id="PS50932">
    <property type="entry name" value="HTH_LACI_2"/>
    <property type="match status" value="1"/>
</dbReference>
<dbReference type="AlphaFoldDB" id="A0A1V8RMP9"/>
<dbReference type="GO" id="GO:0000976">
    <property type="term" value="F:transcription cis-regulatory region binding"/>
    <property type="evidence" value="ECO:0007669"/>
    <property type="project" value="TreeGrafter"/>
</dbReference>
<feature type="compositionally biased region" description="Basic residues" evidence="4">
    <location>
        <begin position="336"/>
        <end position="346"/>
    </location>
</feature>
<evidence type="ECO:0000256" key="4">
    <source>
        <dbReference type="SAM" id="MobiDB-lite"/>
    </source>
</evidence>
<protein>
    <submittedName>
        <fullName evidence="6">LacI family transcriptional regulator</fullName>
    </submittedName>
</protein>
<dbReference type="InterPro" id="IPR046335">
    <property type="entry name" value="LacI/GalR-like_sensor"/>
</dbReference>
<gene>
    <name evidence="6" type="ORF">BFN67_05260</name>
</gene>
<evidence type="ECO:0000313" key="6">
    <source>
        <dbReference type="EMBL" id="OQM74259.1"/>
    </source>
</evidence>
<dbReference type="PANTHER" id="PTHR30146">
    <property type="entry name" value="LACI-RELATED TRANSCRIPTIONAL REPRESSOR"/>
    <property type="match status" value="1"/>
</dbReference>
<feature type="domain" description="HTH lacI-type" evidence="5">
    <location>
        <begin position="13"/>
        <end position="67"/>
    </location>
</feature>
<organism evidence="6 7">
    <name type="scientific">Manganibacter manganicus</name>
    <dbReference type="NCBI Taxonomy" id="1873176"/>
    <lineage>
        <taxon>Bacteria</taxon>
        <taxon>Pseudomonadati</taxon>
        <taxon>Pseudomonadota</taxon>
        <taxon>Alphaproteobacteria</taxon>
        <taxon>Hyphomicrobiales</taxon>
        <taxon>Phyllobacteriaceae</taxon>
        <taxon>Manganibacter</taxon>
    </lineage>
</organism>
<dbReference type="OrthoDB" id="7946617at2"/>
<evidence type="ECO:0000256" key="1">
    <source>
        <dbReference type="ARBA" id="ARBA00023015"/>
    </source>
</evidence>
<dbReference type="InterPro" id="IPR000843">
    <property type="entry name" value="HTH_LacI"/>
</dbReference>
<evidence type="ECO:0000259" key="5">
    <source>
        <dbReference type="PROSITE" id="PS50932"/>
    </source>
</evidence>
<dbReference type="SMART" id="SM00354">
    <property type="entry name" value="HTH_LACI"/>
    <property type="match status" value="1"/>
</dbReference>
<keyword evidence="3" id="KW-0804">Transcription</keyword>
<dbReference type="RefSeq" id="WP_080920996.1">
    <property type="nucleotide sequence ID" value="NZ_MDET01000034.1"/>
</dbReference>
<dbReference type="Proteomes" id="UP000191905">
    <property type="component" value="Unassembled WGS sequence"/>
</dbReference>
<proteinExistence type="predicted"/>
<dbReference type="EMBL" id="MDET01000034">
    <property type="protein sequence ID" value="OQM74259.1"/>
    <property type="molecule type" value="Genomic_DNA"/>
</dbReference>
<comment type="caution">
    <text evidence="6">The sequence shown here is derived from an EMBL/GenBank/DDBJ whole genome shotgun (WGS) entry which is preliminary data.</text>
</comment>
<dbReference type="Pfam" id="PF00356">
    <property type="entry name" value="LacI"/>
    <property type="match status" value="1"/>
</dbReference>
<keyword evidence="1" id="KW-0805">Transcription regulation</keyword>
<dbReference type="PANTHER" id="PTHR30146:SF138">
    <property type="entry name" value="TRANSCRIPTIONAL REGULATORY PROTEIN"/>
    <property type="match status" value="1"/>
</dbReference>
<evidence type="ECO:0000313" key="7">
    <source>
        <dbReference type="Proteomes" id="UP000191905"/>
    </source>
</evidence>
<evidence type="ECO:0000256" key="2">
    <source>
        <dbReference type="ARBA" id="ARBA00023125"/>
    </source>
</evidence>
<dbReference type="CDD" id="cd01392">
    <property type="entry name" value="HTH_LacI"/>
    <property type="match status" value="1"/>
</dbReference>
<sequence>MASRHPDNPRSAPTIRDVADAAKVSRATVSRAFGQPNLLSRETVALVRATAERLGYVPNPTARALSTGRAGNIALVVPDITNPFFAAMMRGGQARARDQGYATFIGDSDEAPELEDMLLGKLAGQVEGFILASSRLPSGRILEHARRRPFVLINRDLHNIPRLLVDTGPSYAQAVEHLASLGHRTVAYVAGPTRSWSNRQRYNATVRTARRLGVEVVRIATSRPSFEAGQASTDELVRAGVTAALAFDDVMAQGIMAGLAGRGISVPGDFSIVGCDGILAPTFYPPLTSVEAHCAEAGEQAVDLLVEAMQGNASAGRRIVLATELVIRTTTAVPPPRRHNKRRHTHANINMEQS</sequence>
<dbReference type="Gene3D" id="1.10.260.40">
    <property type="entry name" value="lambda repressor-like DNA-binding domains"/>
    <property type="match status" value="1"/>
</dbReference>
<evidence type="ECO:0000256" key="3">
    <source>
        <dbReference type="ARBA" id="ARBA00023163"/>
    </source>
</evidence>
<dbReference type="STRING" id="1873176.BFN67_05260"/>
<dbReference type="SUPFAM" id="SSF53822">
    <property type="entry name" value="Periplasmic binding protein-like I"/>
    <property type="match status" value="1"/>
</dbReference>
<dbReference type="Gene3D" id="3.40.50.2300">
    <property type="match status" value="2"/>
</dbReference>
<reference evidence="6 7" key="1">
    <citation type="journal article" date="2016" name="Int. J. Syst. Evol. Microbiol.">
        <title>Pseudaminobacter manganicus sp. nov., isolated from sludge of a manganese mine.</title>
        <authorList>
            <person name="Li J."/>
            <person name="Huang J."/>
            <person name="Liao S."/>
            <person name="Wang G."/>
        </authorList>
    </citation>
    <scope>NUCLEOTIDE SEQUENCE [LARGE SCALE GENOMIC DNA]</scope>
    <source>
        <strain evidence="6 7">JH-7</strain>
    </source>
</reference>
<accession>A0A1V8RMP9</accession>
<dbReference type="InterPro" id="IPR010982">
    <property type="entry name" value="Lambda_DNA-bd_dom_sf"/>
</dbReference>
<dbReference type="InterPro" id="IPR028082">
    <property type="entry name" value="Peripla_BP_I"/>
</dbReference>
<dbReference type="Pfam" id="PF13377">
    <property type="entry name" value="Peripla_BP_3"/>
    <property type="match status" value="1"/>
</dbReference>
<keyword evidence="2" id="KW-0238">DNA-binding</keyword>
<dbReference type="SUPFAM" id="SSF47413">
    <property type="entry name" value="lambda repressor-like DNA-binding domains"/>
    <property type="match status" value="1"/>
</dbReference>
<keyword evidence="7" id="KW-1185">Reference proteome</keyword>
<name>A0A1V8RMP9_9HYPH</name>
<dbReference type="CDD" id="cd06267">
    <property type="entry name" value="PBP1_LacI_sugar_binding-like"/>
    <property type="match status" value="1"/>
</dbReference>
<feature type="region of interest" description="Disordered" evidence="4">
    <location>
        <begin position="334"/>
        <end position="354"/>
    </location>
</feature>